<proteinExistence type="predicted"/>
<name>A0A4P6U0W9_STRSO</name>
<dbReference type="Gene3D" id="1.10.10.10">
    <property type="entry name" value="Winged helix-like DNA-binding domain superfamily/Winged helix DNA-binding domain"/>
    <property type="match status" value="1"/>
</dbReference>
<accession>A0A4P6U0W9</accession>
<dbReference type="EMBL" id="CP032229">
    <property type="protein sequence ID" value="QBJ93569.1"/>
    <property type="molecule type" value="Genomic_DNA"/>
</dbReference>
<organism evidence="2 3">
    <name type="scientific">Streptomyces seoulensis</name>
    <dbReference type="NCBI Taxonomy" id="73044"/>
    <lineage>
        <taxon>Bacteria</taxon>
        <taxon>Bacillati</taxon>
        <taxon>Actinomycetota</taxon>
        <taxon>Actinomycetes</taxon>
        <taxon>Kitasatosporales</taxon>
        <taxon>Streptomycetaceae</taxon>
        <taxon>Streptomyces</taxon>
    </lineage>
</organism>
<reference evidence="2 3" key="1">
    <citation type="submission" date="2018-08" db="EMBL/GenBank/DDBJ databases">
        <title>The complete genome sequence of Streptomyces seoulensis, a pioneer strain for nickel superoxide dismutase discovery.</title>
        <authorList>
            <person name="Shin J."/>
            <person name="Lee J.-S."/>
            <person name="Lee E.-J."/>
            <person name="Youn H.-D."/>
        </authorList>
    </citation>
    <scope>NUCLEOTIDE SEQUENCE [LARGE SCALE GENOMIC DNA]</scope>
    <source>
        <strain evidence="2 3">KCTC 9819</strain>
    </source>
</reference>
<dbReference type="SMART" id="SM00347">
    <property type="entry name" value="HTH_MARR"/>
    <property type="match status" value="1"/>
</dbReference>
<evidence type="ECO:0000259" key="1">
    <source>
        <dbReference type="SMART" id="SM00347"/>
    </source>
</evidence>
<dbReference type="InterPro" id="IPR000835">
    <property type="entry name" value="HTH_MarR-typ"/>
</dbReference>
<dbReference type="OrthoDB" id="8635520at2"/>
<dbReference type="InterPro" id="IPR055767">
    <property type="entry name" value="DUF7343"/>
</dbReference>
<sequence>METKAYGERMTAPLDDAEMARWIAWKRAVEAVDAAVAHEIHSASALSVPDFSILSRLIENGGGRMPQHELGLMLDWQRARLSRQLSRMAERGLVSREDGPGGRRTILASDAGRSALTAARTAHAQAVRGALLAHAGADRATFWAAVDAIAGAAPDSRHKG</sequence>
<dbReference type="KEGG" id="sseo:D0Z67_27030"/>
<evidence type="ECO:0000313" key="3">
    <source>
        <dbReference type="Proteomes" id="UP000292547"/>
    </source>
</evidence>
<dbReference type="GO" id="GO:0003700">
    <property type="term" value="F:DNA-binding transcription factor activity"/>
    <property type="evidence" value="ECO:0007669"/>
    <property type="project" value="InterPro"/>
</dbReference>
<dbReference type="STRING" id="73044.GCA_000725795_05213"/>
<dbReference type="InterPro" id="IPR036390">
    <property type="entry name" value="WH_DNA-bd_sf"/>
</dbReference>
<dbReference type="Proteomes" id="UP000292547">
    <property type="component" value="Chromosome"/>
</dbReference>
<dbReference type="SUPFAM" id="SSF46785">
    <property type="entry name" value="Winged helix' DNA-binding domain"/>
    <property type="match status" value="1"/>
</dbReference>
<keyword evidence="3" id="KW-1185">Reference proteome</keyword>
<dbReference type="Pfam" id="PF24034">
    <property type="entry name" value="DUF7343"/>
    <property type="match status" value="1"/>
</dbReference>
<feature type="domain" description="HTH marR-type" evidence="1">
    <location>
        <begin position="39"/>
        <end position="140"/>
    </location>
</feature>
<dbReference type="AlphaFoldDB" id="A0A4P6U0W9"/>
<dbReference type="InterPro" id="IPR036388">
    <property type="entry name" value="WH-like_DNA-bd_sf"/>
</dbReference>
<evidence type="ECO:0000313" key="2">
    <source>
        <dbReference type="EMBL" id="QBJ93569.1"/>
    </source>
</evidence>
<gene>
    <name evidence="2" type="ORF">D0Z67_27030</name>
</gene>
<protein>
    <submittedName>
        <fullName evidence="2">MarR family transcriptional regulator</fullName>
    </submittedName>
</protein>